<dbReference type="AlphaFoldDB" id="A0A1Y1YDS5"/>
<dbReference type="PANTHER" id="PTHR40422:SF1">
    <property type="entry name" value="TRANSLATION MACHINERY-ASSOCIATED PROTEIN 17"/>
    <property type="match status" value="1"/>
</dbReference>
<gene>
    <name evidence="2" type="ORF">K493DRAFT_314672</name>
</gene>
<dbReference type="OrthoDB" id="548474at2759"/>
<name>A0A1Y1YDS5_9FUNG</name>
<proteinExistence type="predicted"/>
<organism evidence="2 3">
    <name type="scientific">Basidiobolus meristosporus CBS 931.73</name>
    <dbReference type="NCBI Taxonomy" id="1314790"/>
    <lineage>
        <taxon>Eukaryota</taxon>
        <taxon>Fungi</taxon>
        <taxon>Fungi incertae sedis</taxon>
        <taxon>Zoopagomycota</taxon>
        <taxon>Entomophthoromycotina</taxon>
        <taxon>Basidiobolomycetes</taxon>
        <taxon>Basidiobolales</taxon>
        <taxon>Basidiobolaceae</taxon>
        <taxon>Basidiobolus</taxon>
    </lineage>
</organism>
<evidence type="ECO:0000313" key="2">
    <source>
        <dbReference type="EMBL" id="ORX96095.1"/>
    </source>
</evidence>
<reference evidence="2 3" key="1">
    <citation type="submission" date="2016-07" db="EMBL/GenBank/DDBJ databases">
        <title>Pervasive Adenine N6-methylation of Active Genes in Fungi.</title>
        <authorList>
            <consortium name="DOE Joint Genome Institute"/>
            <person name="Mondo S.J."/>
            <person name="Dannebaum R.O."/>
            <person name="Kuo R.C."/>
            <person name="Labutti K."/>
            <person name="Haridas S."/>
            <person name="Kuo A."/>
            <person name="Salamov A."/>
            <person name="Ahrendt S.R."/>
            <person name="Lipzen A."/>
            <person name="Sullivan W."/>
            <person name="Andreopoulos W.B."/>
            <person name="Clum A."/>
            <person name="Lindquist E."/>
            <person name="Daum C."/>
            <person name="Ramamoorthy G.K."/>
            <person name="Gryganskyi A."/>
            <person name="Culley D."/>
            <person name="Magnuson J.K."/>
            <person name="James T.Y."/>
            <person name="O'Malley M.A."/>
            <person name="Stajich J.E."/>
            <person name="Spatafora J.W."/>
            <person name="Visel A."/>
            <person name="Grigoriev I.V."/>
        </authorList>
    </citation>
    <scope>NUCLEOTIDE SEQUENCE [LARGE SCALE GENOMIC DNA]</scope>
    <source>
        <strain evidence="2 3">CBS 931.73</strain>
    </source>
</reference>
<feature type="compositionally biased region" description="Polar residues" evidence="1">
    <location>
        <begin position="96"/>
        <end position="111"/>
    </location>
</feature>
<keyword evidence="3" id="KW-1185">Reference proteome</keyword>
<dbReference type="EMBL" id="MCFE01000161">
    <property type="protein sequence ID" value="ORX96095.1"/>
    <property type="molecule type" value="Genomic_DNA"/>
</dbReference>
<feature type="region of interest" description="Disordered" evidence="1">
    <location>
        <begin position="92"/>
        <end position="119"/>
    </location>
</feature>
<dbReference type="PANTHER" id="PTHR40422">
    <property type="entry name" value="TRANSLATION MACHINERY-ASSOCIATED PROTEIN 17"/>
    <property type="match status" value="1"/>
</dbReference>
<comment type="caution">
    <text evidence="2">The sequence shown here is derived from an EMBL/GenBank/DDBJ whole genome shotgun (WGS) entry which is preliminary data.</text>
</comment>
<accession>A0A1Y1YDS5</accession>
<dbReference type="InParanoid" id="A0A1Y1YDS5"/>
<dbReference type="InterPro" id="IPR038966">
    <property type="entry name" value="TMA17"/>
</dbReference>
<evidence type="ECO:0000313" key="3">
    <source>
        <dbReference type="Proteomes" id="UP000193498"/>
    </source>
</evidence>
<protein>
    <submittedName>
        <fullName evidence="2">Uncharacterized protein</fullName>
    </submittedName>
</protein>
<evidence type="ECO:0000256" key="1">
    <source>
        <dbReference type="SAM" id="MobiDB-lite"/>
    </source>
</evidence>
<dbReference type="Proteomes" id="UP000193498">
    <property type="component" value="Unassembled WGS sequence"/>
</dbReference>
<sequence length="119" mass="13832">MNTSISLDDYQKAVRTLADDALIPEVNRLRNSLEHLDRSIQEMLAFNDQDSDFLEAIEENKELMIKQKDRLQVIHKVMLERQLPREIIDHVFPKPENTSDNAMQVDTPSTQNEEEGLLL</sequence>
<dbReference type="GO" id="GO:0070682">
    <property type="term" value="P:proteasome regulatory particle assembly"/>
    <property type="evidence" value="ECO:0007669"/>
    <property type="project" value="InterPro"/>
</dbReference>
<dbReference type="GO" id="GO:0030674">
    <property type="term" value="F:protein-macromolecule adaptor activity"/>
    <property type="evidence" value="ECO:0007669"/>
    <property type="project" value="TreeGrafter"/>
</dbReference>